<dbReference type="GO" id="GO:0043161">
    <property type="term" value="P:proteasome-mediated ubiquitin-dependent protein catabolic process"/>
    <property type="evidence" value="ECO:0007669"/>
    <property type="project" value="TreeGrafter"/>
</dbReference>
<dbReference type="PANTHER" id="PTHR19849:SF0">
    <property type="entry name" value="PHOSPHOLIPASE A-2-ACTIVATING PROTEIN"/>
    <property type="match status" value="1"/>
</dbReference>
<dbReference type="OrthoDB" id="340259at2759"/>
<evidence type="ECO:0000256" key="3">
    <source>
        <dbReference type="ARBA" id="ARBA00022737"/>
    </source>
</evidence>
<dbReference type="GO" id="GO:0010992">
    <property type="term" value="P:ubiquitin recycling"/>
    <property type="evidence" value="ECO:0007669"/>
    <property type="project" value="TreeGrafter"/>
</dbReference>
<dbReference type="Pfam" id="PF00400">
    <property type="entry name" value="WD40"/>
    <property type="match status" value="2"/>
</dbReference>
<feature type="repeat" description="WD" evidence="4">
    <location>
        <begin position="194"/>
        <end position="235"/>
    </location>
</feature>
<gene>
    <name evidence="6" type="ORF">EZS28_024979</name>
</gene>
<dbReference type="EMBL" id="SNRW01008459">
    <property type="protein sequence ID" value="KAA6379495.1"/>
    <property type="molecule type" value="Genomic_DNA"/>
</dbReference>
<dbReference type="InterPro" id="IPR020472">
    <property type="entry name" value="WD40_PAC1"/>
</dbReference>
<dbReference type="InterPro" id="IPR001680">
    <property type="entry name" value="WD40_rpt"/>
</dbReference>
<dbReference type="Gene3D" id="2.130.10.10">
    <property type="entry name" value="YVTN repeat-like/Quinoprotein amine dehydrogenase"/>
    <property type="match status" value="2"/>
</dbReference>
<feature type="compositionally biased region" description="Polar residues" evidence="5">
    <location>
        <begin position="361"/>
        <end position="370"/>
    </location>
</feature>
<sequence>MNLNIGTDVLHSGVDEISKILFLGNGNRLFAMGYENGNIRLNNTKTGRSLALLEGFDTPITALTADKDRLVSGCTDATIRIWDTEQAKCICELPKPKPAIRMTYKEKKEVYLQAVAMQKDPAKAQQAAAMFSAKTAAASLGASSSELGHFGRINALTMSLQLPYSNQSILGSCSTDKQIKFWEMDNFELIHTNSHAHYDSISALTAIPCTPYFISASWDRSIRIWDIRTFRQISSYPNAHPDFIATLTILPNFGKYSPNVGIYDLMLQPPRNKQERRLLREARRGVGDTNEQDQEEEDQENEAELEEKIQAQLDQSEDEDQDWEWDTDEFETGDTIDIQSRMEPEQIKDVKEVNKERKSVISATSREGSG</sequence>
<evidence type="ECO:0000256" key="4">
    <source>
        <dbReference type="PROSITE-ProRule" id="PRU00221"/>
    </source>
</evidence>
<evidence type="ECO:0000313" key="6">
    <source>
        <dbReference type="EMBL" id="KAA6379495.1"/>
    </source>
</evidence>
<dbReference type="GO" id="GO:0005634">
    <property type="term" value="C:nucleus"/>
    <property type="evidence" value="ECO:0007669"/>
    <property type="project" value="TreeGrafter"/>
</dbReference>
<evidence type="ECO:0000313" key="7">
    <source>
        <dbReference type="Proteomes" id="UP000324800"/>
    </source>
</evidence>
<dbReference type="InterPro" id="IPR036322">
    <property type="entry name" value="WD40_repeat_dom_sf"/>
</dbReference>
<organism evidence="6 7">
    <name type="scientific">Streblomastix strix</name>
    <dbReference type="NCBI Taxonomy" id="222440"/>
    <lineage>
        <taxon>Eukaryota</taxon>
        <taxon>Metamonada</taxon>
        <taxon>Preaxostyla</taxon>
        <taxon>Oxymonadida</taxon>
        <taxon>Streblomastigidae</taxon>
        <taxon>Streblomastix</taxon>
    </lineage>
</organism>
<dbReference type="PANTHER" id="PTHR19849">
    <property type="entry name" value="PHOSPHOLIPASE A-2-ACTIVATING PROTEIN"/>
    <property type="match status" value="1"/>
</dbReference>
<dbReference type="PRINTS" id="PR00320">
    <property type="entry name" value="GPROTEINBRPT"/>
</dbReference>
<dbReference type="GO" id="GO:0043130">
    <property type="term" value="F:ubiquitin binding"/>
    <property type="evidence" value="ECO:0007669"/>
    <property type="project" value="TreeGrafter"/>
</dbReference>
<dbReference type="PROSITE" id="PS00678">
    <property type="entry name" value="WD_REPEATS_1"/>
    <property type="match status" value="1"/>
</dbReference>
<feature type="compositionally biased region" description="Basic and acidic residues" evidence="5">
    <location>
        <begin position="340"/>
        <end position="359"/>
    </location>
</feature>
<feature type="non-terminal residue" evidence="6">
    <location>
        <position position="370"/>
    </location>
</feature>
<dbReference type="SMART" id="SM00320">
    <property type="entry name" value="WD40"/>
    <property type="match status" value="4"/>
</dbReference>
<feature type="compositionally biased region" description="Acidic residues" evidence="5">
    <location>
        <begin position="290"/>
        <end position="305"/>
    </location>
</feature>
<dbReference type="PROSITE" id="PS50294">
    <property type="entry name" value="WD_REPEATS_REGION"/>
    <property type="match status" value="1"/>
</dbReference>
<reference evidence="6 7" key="1">
    <citation type="submission" date="2019-03" db="EMBL/GenBank/DDBJ databases">
        <title>Single cell metagenomics reveals metabolic interactions within the superorganism composed of flagellate Streblomastix strix and complex community of Bacteroidetes bacteria on its surface.</title>
        <authorList>
            <person name="Treitli S.C."/>
            <person name="Kolisko M."/>
            <person name="Husnik F."/>
            <person name="Keeling P."/>
            <person name="Hampl V."/>
        </authorList>
    </citation>
    <scope>NUCLEOTIDE SEQUENCE [LARGE SCALE GENOMIC DNA]</scope>
    <source>
        <strain evidence="6">ST1C</strain>
    </source>
</reference>
<evidence type="ECO:0000256" key="5">
    <source>
        <dbReference type="SAM" id="MobiDB-lite"/>
    </source>
</evidence>
<dbReference type="Proteomes" id="UP000324800">
    <property type="component" value="Unassembled WGS sequence"/>
</dbReference>
<keyword evidence="3" id="KW-0677">Repeat</keyword>
<dbReference type="InterPro" id="IPR015943">
    <property type="entry name" value="WD40/YVTN_repeat-like_dom_sf"/>
</dbReference>
<keyword evidence="1" id="KW-0963">Cytoplasm</keyword>
<comment type="caution">
    <text evidence="6">The sequence shown here is derived from an EMBL/GenBank/DDBJ whole genome shotgun (WGS) entry which is preliminary data.</text>
</comment>
<proteinExistence type="predicted"/>
<dbReference type="GO" id="GO:0005737">
    <property type="term" value="C:cytoplasm"/>
    <property type="evidence" value="ECO:0007669"/>
    <property type="project" value="TreeGrafter"/>
</dbReference>
<feature type="compositionally biased region" description="Acidic residues" evidence="5">
    <location>
        <begin position="315"/>
        <end position="334"/>
    </location>
</feature>
<accession>A0A5J4VAG4</accession>
<evidence type="ECO:0000256" key="2">
    <source>
        <dbReference type="ARBA" id="ARBA00022574"/>
    </source>
</evidence>
<evidence type="ECO:0000256" key="1">
    <source>
        <dbReference type="ARBA" id="ARBA00022490"/>
    </source>
</evidence>
<dbReference type="PROSITE" id="PS50082">
    <property type="entry name" value="WD_REPEATS_2"/>
    <property type="match status" value="2"/>
</dbReference>
<dbReference type="AlphaFoldDB" id="A0A5J4VAG4"/>
<dbReference type="InterPro" id="IPR019775">
    <property type="entry name" value="WD40_repeat_CS"/>
</dbReference>
<dbReference type="SUPFAM" id="SSF50978">
    <property type="entry name" value="WD40 repeat-like"/>
    <property type="match status" value="1"/>
</dbReference>
<evidence type="ECO:0008006" key="8">
    <source>
        <dbReference type="Google" id="ProtNLM"/>
    </source>
</evidence>
<protein>
    <recommendedName>
        <fullName evidence="8">WD40 repeat-like protein</fullName>
    </recommendedName>
</protein>
<name>A0A5J4VAG4_9EUKA</name>
<feature type="region of interest" description="Disordered" evidence="5">
    <location>
        <begin position="282"/>
        <end position="370"/>
    </location>
</feature>
<keyword evidence="2 4" id="KW-0853">WD repeat</keyword>
<feature type="repeat" description="WD" evidence="4">
    <location>
        <begin position="53"/>
        <end position="92"/>
    </location>
</feature>